<sequence length="95" mass="9912">MVSKAKKTVALPAVVDLDSLDAIRDGLLDAVEDGSVSVAADGVQRVSTNALFMLISAAGTAQRNNFDFTILQPSAAMTAAIERLGLGAQFKGMMR</sequence>
<evidence type="ECO:0000313" key="2">
    <source>
        <dbReference type="EMBL" id="UXN71597.1"/>
    </source>
</evidence>
<dbReference type="Proteomes" id="UP001061862">
    <property type="component" value="Chromosome"/>
</dbReference>
<dbReference type="InterPro" id="IPR058548">
    <property type="entry name" value="MlaB-like_STAS"/>
</dbReference>
<accession>A0ABY6CHM1</accession>
<reference evidence="2 3" key="1">
    <citation type="submission" date="2022-09" db="EMBL/GenBank/DDBJ databases">
        <title>Interaction between co-microsymbionts with complementary sets of symbiotic genes in legume-rhizobium systems.</title>
        <authorList>
            <person name="Safronova V."/>
            <person name="Sazanova A."/>
            <person name="Afonin A."/>
            <person name="Chirak E."/>
        </authorList>
    </citation>
    <scope>NUCLEOTIDE SEQUENCE [LARGE SCALE GENOMIC DNA]</scope>
    <source>
        <strain evidence="2 3">A18/4-1</strain>
    </source>
</reference>
<dbReference type="EMBL" id="CP104965">
    <property type="protein sequence ID" value="UXN71597.1"/>
    <property type="molecule type" value="Genomic_DNA"/>
</dbReference>
<dbReference type="Gene3D" id="3.30.750.24">
    <property type="entry name" value="STAS domain"/>
    <property type="match status" value="1"/>
</dbReference>
<gene>
    <name evidence="2" type="ORF">N8A98_10620</name>
</gene>
<dbReference type="InterPro" id="IPR036513">
    <property type="entry name" value="STAS_dom_sf"/>
</dbReference>
<organism evidence="2 3">
    <name type="scientific">Devosia neptuniae</name>
    <dbReference type="NCBI Taxonomy" id="191302"/>
    <lineage>
        <taxon>Bacteria</taxon>
        <taxon>Pseudomonadati</taxon>
        <taxon>Pseudomonadota</taxon>
        <taxon>Alphaproteobacteria</taxon>
        <taxon>Hyphomicrobiales</taxon>
        <taxon>Devosiaceae</taxon>
        <taxon>Devosia</taxon>
    </lineage>
</organism>
<proteinExistence type="predicted"/>
<keyword evidence="3" id="KW-1185">Reference proteome</keyword>
<evidence type="ECO:0000259" key="1">
    <source>
        <dbReference type="Pfam" id="PF13466"/>
    </source>
</evidence>
<protein>
    <submittedName>
        <fullName evidence="2">STAS domain-containing protein</fullName>
    </submittedName>
</protein>
<feature type="domain" description="MlaB-like STAS" evidence="1">
    <location>
        <begin position="9"/>
        <end position="86"/>
    </location>
</feature>
<dbReference type="RefSeq" id="WP_162740039.1">
    <property type="nucleotide sequence ID" value="NZ_CP104965.1"/>
</dbReference>
<name>A0ABY6CHM1_9HYPH</name>
<dbReference type="Pfam" id="PF13466">
    <property type="entry name" value="STAS_2"/>
    <property type="match status" value="1"/>
</dbReference>
<dbReference type="SUPFAM" id="SSF52091">
    <property type="entry name" value="SpoIIaa-like"/>
    <property type="match status" value="1"/>
</dbReference>
<evidence type="ECO:0000313" key="3">
    <source>
        <dbReference type="Proteomes" id="UP001061862"/>
    </source>
</evidence>